<evidence type="ECO:0000313" key="2">
    <source>
        <dbReference type="EMBL" id="GIZ47211.1"/>
    </source>
</evidence>
<gene>
    <name evidence="2" type="ORF">CKM354_001031000</name>
</gene>
<comment type="caution">
    <text evidence="2">The sequence shown here is derived from an EMBL/GenBank/DDBJ whole genome shotgun (WGS) entry which is preliminary data.</text>
</comment>
<feature type="region of interest" description="Disordered" evidence="1">
    <location>
        <begin position="154"/>
        <end position="174"/>
    </location>
</feature>
<evidence type="ECO:0000313" key="3">
    <source>
        <dbReference type="Proteomes" id="UP000825890"/>
    </source>
</evidence>
<sequence length="552" mass="61058">MPTAGSQTSHGPSHHCLLYAVRDIDASKHDKFHDDYKYRDSNNRQRAFALLIRQYGLMTRPLNGGLLDIDPKVLLKRLLANFAAHSDTAGYSRDARADLLFSTGSAHFHPAYWARIIQSGEGYVHDEELELYGNKKCVSRSHDVEELLLETCTDDEASGSEPDSQAHVKSGAGEEVIRAQRQIGPGVFMVPYKRKRQADHPSPAAEPSVRDGAETTSTVGRNGRIGLRTRVPKLSSELPDAQPMPAEAKGPDKHVVSKTPSPTAATNLPDANCHYLTVESLDRHQTELASAIRDVADILTALVSAAIFREVLSQQAWIVTLFCESGLEPLEDHLDAFRLANDPAHELEGKQLAMAILARTLRNANGSMRYTQQLGQMTTHTTSRIVGTLTPCVDVLVVLSRALDPNRKTFDVGSWQEKFTSDIQKVVTKAIELRLNALSSRHGQYQFFWPAHGELYDPDMHRSIQSQGAKPKRQIAIALGSGLRYTPAEDSLTSRPEQKQNREGGRSEKSEASEPRFSGLVEVVTCDELISPEVLDVSEDTPLSQHWHDARA</sequence>
<organism evidence="2 3">
    <name type="scientific">Cercospora kikuchii</name>
    <dbReference type="NCBI Taxonomy" id="84275"/>
    <lineage>
        <taxon>Eukaryota</taxon>
        <taxon>Fungi</taxon>
        <taxon>Dikarya</taxon>
        <taxon>Ascomycota</taxon>
        <taxon>Pezizomycotina</taxon>
        <taxon>Dothideomycetes</taxon>
        <taxon>Dothideomycetidae</taxon>
        <taxon>Mycosphaerellales</taxon>
        <taxon>Mycosphaerellaceae</taxon>
        <taxon>Cercospora</taxon>
    </lineage>
</organism>
<feature type="region of interest" description="Disordered" evidence="1">
    <location>
        <begin position="195"/>
        <end position="266"/>
    </location>
</feature>
<accession>A0A9P3CR99</accession>
<name>A0A9P3CR99_9PEZI</name>
<feature type="compositionally biased region" description="Basic and acidic residues" evidence="1">
    <location>
        <begin position="496"/>
        <end position="514"/>
    </location>
</feature>
<dbReference type="RefSeq" id="XP_044661698.1">
    <property type="nucleotide sequence ID" value="XM_044805763.1"/>
</dbReference>
<evidence type="ECO:0000256" key="1">
    <source>
        <dbReference type="SAM" id="MobiDB-lite"/>
    </source>
</evidence>
<protein>
    <submittedName>
        <fullName evidence="2">Uncharacterized protein</fullName>
    </submittedName>
</protein>
<feature type="region of interest" description="Disordered" evidence="1">
    <location>
        <begin position="486"/>
        <end position="517"/>
    </location>
</feature>
<keyword evidence="3" id="KW-1185">Reference proteome</keyword>
<reference evidence="2 3" key="1">
    <citation type="submission" date="2021-01" db="EMBL/GenBank/DDBJ databases">
        <title>Cercospora kikuchii MAFF 305040 whole genome shotgun sequence.</title>
        <authorList>
            <person name="Kashiwa T."/>
            <person name="Suzuki T."/>
        </authorList>
    </citation>
    <scope>NUCLEOTIDE SEQUENCE [LARGE SCALE GENOMIC DNA]</scope>
    <source>
        <strain evidence="2 3">MAFF 305040</strain>
    </source>
</reference>
<proteinExistence type="predicted"/>
<dbReference type="Proteomes" id="UP000825890">
    <property type="component" value="Unassembled WGS sequence"/>
</dbReference>
<dbReference type="OrthoDB" id="3649962at2759"/>
<dbReference type="AlphaFoldDB" id="A0A9P3CR99"/>
<dbReference type="EMBL" id="BOLY01000007">
    <property type="protein sequence ID" value="GIZ47211.1"/>
    <property type="molecule type" value="Genomic_DNA"/>
</dbReference>
<dbReference type="GeneID" id="68295885"/>